<organism evidence="2 3">
    <name type="scientific">Dongia sedimenti</name>
    <dbReference type="NCBI Taxonomy" id="3064282"/>
    <lineage>
        <taxon>Bacteria</taxon>
        <taxon>Pseudomonadati</taxon>
        <taxon>Pseudomonadota</taxon>
        <taxon>Alphaproteobacteria</taxon>
        <taxon>Rhodospirillales</taxon>
        <taxon>Dongiaceae</taxon>
        <taxon>Dongia</taxon>
    </lineage>
</organism>
<accession>A0ABU0YV85</accession>
<reference evidence="3" key="1">
    <citation type="submission" date="2023-08" db="EMBL/GenBank/DDBJ databases">
        <title>Rhodospirillaceae gen. nov., a novel taxon isolated from the Yangtze River Yuezi River estuary sludge.</title>
        <authorList>
            <person name="Ruan L."/>
        </authorList>
    </citation>
    <scope>NUCLEOTIDE SEQUENCE [LARGE SCALE GENOMIC DNA]</scope>
    <source>
        <strain evidence="3">R-7</strain>
    </source>
</reference>
<protein>
    <submittedName>
        <fullName evidence="2">Uncharacterized protein</fullName>
    </submittedName>
</protein>
<name>A0ABU0YV85_9PROT</name>
<evidence type="ECO:0000313" key="3">
    <source>
        <dbReference type="Proteomes" id="UP001230156"/>
    </source>
</evidence>
<sequence length="415" mass="45110">MSFRNASVKFIESNPVTAAMDRRVKIADDQRDAELNRAANEASFFRTVGLAPLERQKWEADAKTAGINADIAGATKADKIRQSMLATTQADISNRQAEENLDFSQKAHPLQVGGYAADLQSKQSQARVDTATEADKITQQKNDTTYSGLRNNQIAGEISHQQDTWNHDKETWNLDRPGAVADALSGEDKVQESFIRLAASRGIDAALAKARQYGQKVDPEIEQIFRNPTFATHAAQIYGALTVKAPGDSNTEVAWRATEFVKAAKAIGEGKSVGEVISQMNSGPEDFSRRAKARDQAIKTLTGDERNRSAFLRKTPQEQEQAIQDLTETYLRQPGDAPPAAPAQPSAGSNDDRPWWQFWGGSAAGPSASGAPQGLRGQGSQASPWEADSQSQVDWFKQSAPAGSVMIIDGQTYTK</sequence>
<feature type="compositionally biased region" description="Basic and acidic residues" evidence="1">
    <location>
        <begin position="299"/>
        <end position="308"/>
    </location>
</feature>
<dbReference type="RefSeq" id="WP_379962210.1">
    <property type="nucleotide sequence ID" value="NZ_JAUYVI010000015.1"/>
</dbReference>
<dbReference type="EMBL" id="JAUYVI010000015">
    <property type="protein sequence ID" value="MDQ7251647.1"/>
    <property type="molecule type" value="Genomic_DNA"/>
</dbReference>
<feature type="region of interest" description="Disordered" evidence="1">
    <location>
        <begin position="299"/>
        <end position="319"/>
    </location>
</feature>
<comment type="caution">
    <text evidence="2">The sequence shown here is derived from an EMBL/GenBank/DDBJ whole genome shotgun (WGS) entry which is preliminary data.</text>
</comment>
<feature type="compositionally biased region" description="Polar residues" evidence="1">
    <location>
        <begin position="378"/>
        <end position="393"/>
    </location>
</feature>
<gene>
    <name evidence="2" type="ORF">Q8A70_28425</name>
</gene>
<keyword evidence="3" id="KW-1185">Reference proteome</keyword>
<feature type="region of interest" description="Disordered" evidence="1">
    <location>
        <begin position="332"/>
        <end position="415"/>
    </location>
</feature>
<dbReference type="Proteomes" id="UP001230156">
    <property type="component" value="Unassembled WGS sequence"/>
</dbReference>
<proteinExistence type="predicted"/>
<evidence type="ECO:0000256" key="1">
    <source>
        <dbReference type="SAM" id="MobiDB-lite"/>
    </source>
</evidence>
<evidence type="ECO:0000313" key="2">
    <source>
        <dbReference type="EMBL" id="MDQ7251647.1"/>
    </source>
</evidence>
<feature type="compositionally biased region" description="Low complexity" evidence="1">
    <location>
        <begin position="360"/>
        <end position="372"/>
    </location>
</feature>